<feature type="region of interest" description="Disordered" evidence="2">
    <location>
        <begin position="280"/>
        <end position="330"/>
    </location>
</feature>
<dbReference type="EMBL" id="MU865307">
    <property type="protein sequence ID" value="KAK4229581.1"/>
    <property type="molecule type" value="Genomic_DNA"/>
</dbReference>
<evidence type="ECO:0000256" key="2">
    <source>
        <dbReference type="SAM" id="MobiDB-lite"/>
    </source>
</evidence>
<keyword evidence="4" id="KW-1185">Reference proteome</keyword>
<reference evidence="3" key="2">
    <citation type="submission" date="2023-05" db="EMBL/GenBank/DDBJ databases">
        <authorList>
            <consortium name="Lawrence Berkeley National Laboratory"/>
            <person name="Steindorff A."/>
            <person name="Hensen N."/>
            <person name="Bonometti L."/>
            <person name="Westerberg I."/>
            <person name="Brannstrom I.O."/>
            <person name="Guillou S."/>
            <person name="Cros-Aarteil S."/>
            <person name="Calhoun S."/>
            <person name="Haridas S."/>
            <person name="Kuo A."/>
            <person name="Mondo S."/>
            <person name="Pangilinan J."/>
            <person name="Riley R."/>
            <person name="Labutti K."/>
            <person name="Andreopoulos B."/>
            <person name="Lipzen A."/>
            <person name="Chen C."/>
            <person name="Yanf M."/>
            <person name="Daum C."/>
            <person name="Ng V."/>
            <person name="Clum A."/>
            <person name="Ohm R."/>
            <person name="Martin F."/>
            <person name="Silar P."/>
            <person name="Natvig D."/>
            <person name="Lalanne C."/>
            <person name="Gautier V."/>
            <person name="Ament-Velasquez S.L."/>
            <person name="Kruys A."/>
            <person name="Hutchinson M.I."/>
            <person name="Powell A.J."/>
            <person name="Barry K."/>
            <person name="Miller A.N."/>
            <person name="Grigoriev I.V."/>
            <person name="Debuchy R."/>
            <person name="Gladieux P."/>
            <person name="Thoren M.H."/>
            <person name="Johannesson H."/>
        </authorList>
    </citation>
    <scope>NUCLEOTIDE SEQUENCE</scope>
    <source>
        <strain evidence="3">CBS 990.96</strain>
    </source>
</reference>
<organism evidence="3 4">
    <name type="scientific">Podospora fimiseda</name>
    <dbReference type="NCBI Taxonomy" id="252190"/>
    <lineage>
        <taxon>Eukaryota</taxon>
        <taxon>Fungi</taxon>
        <taxon>Dikarya</taxon>
        <taxon>Ascomycota</taxon>
        <taxon>Pezizomycotina</taxon>
        <taxon>Sordariomycetes</taxon>
        <taxon>Sordariomycetidae</taxon>
        <taxon>Sordariales</taxon>
        <taxon>Podosporaceae</taxon>
        <taxon>Podospora</taxon>
    </lineage>
</organism>
<keyword evidence="1" id="KW-0175">Coiled coil</keyword>
<name>A0AAN7BTW6_9PEZI</name>
<proteinExistence type="predicted"/>
<feature type="coiled-coil region" evidence="1">
    <location>
        <begin position="438"/>
        <end position="476"/>
    </location>
</feature>
<accession>A0AAN7BTW6</accession>
<gene>
    <name evidence="3" type="ORF">QBC38DRAFT_412267</name>
</gene>
<evidence type="ECO:0000313" key="4">
    <source>
        <dbReference type="Proteomes" id="UP001301958"/>
    </source>
</evidence>
<feature type="region of interest" description="Disordered" evidence="2">
    <location>
        <begin position="186"/>
        <end position="206"/>
    </location>
</feature>
<reference evidence="3" key="1">
    <citation type="journal article" date="2023" name="Mol. Phylogenet. Evol.">
        <title>Genome-scale phylogeny and comparative genomics of the fungal order Sordariales.</title>
        <authorList>
            <person name="Hensen N."/>
            <person name="Bonometti L."/>
            <person name="Westerberg I."/>
            <person name="Brannstrom I.O."/>
            <person name="Guillou S."/>
            <person name="Cros-Aarteil S."/>
            <person name="Calhoun S."/>
            <person name="Haridas S."/>
            <person name="Kuo A."/>
            <person name="Mondo S."/>
            <person name="Pangilinan J."/>
            <person name="Riley R."/>
            <person name="LaButti K."/>
            <person name="Andreopoulos B."/>
            <person name="Lipzen A."/>
            <person name="Chen C."/>
            <person name="Yan M."/>
            <person name="Daum C."/>
            <person name="Ng V."/>
            <person name="Clum A."/>
            <person name="Steindorff A."/>
            <person name="Ohm R.A."/>
            <person name="Martin F."/>
            <person name="Silar P."/>
            <person name="Natvig D.O."/>
            <person name="Lalanne C."/>
            <person name="Gautier V."/>
            <person name="Ament-Velasquez S.L."/>
            <person name="Kruys A."/>
            <person name="Hutchinson M.I."/>
            <person name="Powell A.J."/>
            <person name="Barry K."/>
            <person name="Miller A.N."/>
            <person name="Grigoriev I.V."/>
            <person name="Debuchy R."/>
            <person name="Gladieux P."/>
            <person name="Hiltunen Thoren M."/>
            <person name="Johannesson H."/>
        </authorList>
    </citation>
    <scope>NUCLEOTIDE SEQUENCE</scope>
    <source>
        <strain evidence="3">CBS 990.96</strain>
    </source>
</reference>
<evidence type="ECO:0000313" key="3">
    <source>
        <dbReference type="EMBL" id="KAK4229581.1"/>
    </source>
</evidence>
<feature type="region of interest" description="Disordered" evidence="2">
    <location>
        <begin position="491"/>
        <end position="566"/>
    </location>
</feature>
<comment type="caution">
    <text evidence="3">The sequence shown here is derived from an EMBL/GenBank/DDBJ whole genome shotgun (WGS) entry which is preliminary data.</text>
</comment>
<dbReference type="AlphaFoldDB" id="A0AAN7BTW6"/>
<evidence type="ECO:0000256" key="1">
    <source>
        <dbReference type="SAM" id="Coils"/>
    </source>
</evidence>
<feature type="compositionally biased region" description="Low complexity" evidence="2">
    <location>
        <begin position="292"/>
        <end position="304"/>
    </location>
</feature>
<feature type="compositionally biased region" description="Polar residues" evidence="2">
    <location>
        <begin position="307"/>
        <end position="330"/>
    </location>
</feature>
<dbReference type="Proteomes" id="UP001301958">
    <property type="component" value="Unassembled WGS sequence"/>
</dbReference>
<sequence>MSSDILPRMGGIRVQRDTLIVVEDRIQQQAVHSTTIRSIKSDGMMDDSQLQQYTRPKTFRKLSNASSILTDIFRPETSEETIRRKIKRANDRDASKELIDFLRHTTPPPHNYMSFPEPSKKEQHHRHPFCWSFWKRSKKRQQKTPPGLGKLPDSAVAGRTIGGHPHIAISIPSEYAHLEGRTPLKSVQEKCESFESPPPQDTNNSVGALNVLAYTPPHELTPLQEESESQECSVDSVKDTVVMDRPQLASPAESFHTATNTNSSDPIISEAVLVRLPSIPILDKSPSPNAAELSSRGSLSGSESELPRQSTPISVGTTGSGDETPDYSSMQSRLTPIFTPLEPLASYTALRNKPSCTCRITPIMTVIDVPPTFTWPFGEKQSVIKKPTFVLPEIIITPPRAHPRQSTLHHMPRMADIRSKTSFERSVLSHRTQRSESHQELIRRYEELRINRDREIELLVKRLQHLEKTNERWLNTMIPLFEILTDRLTKTRSHRSMSSKSDVSDTTTRRNPSIPKLRRRHQLYAPQSEDSIDSFDWGKVPKARRGGPREEQIRTVSDTSSHGWDPENEAVLSKSGFGAAEVAVDRCPTRHGESLLGGDFGTMFALRVREVEEEKKKRELSGMETIEPVMRELVEDRDLRQEEKHIEEQ</sequence>
<protein>
    <submittedName>
        <fullName evidence="3">Uncharacterized protein</fullName>
    </submittedName>
</protein>
<feature type="compositionally biased region" description="Polar residues" evidence="2">
    <location>
        <begin position="498"/>
        <end position="511"/>
    </location>
</feature>